<dbReference type="eggNOG" id="COG4584">
    <property type="taxonomic scope" value="Bacteria"/>
</dbReference>
<reference evidence="3" key="2">
    <citation type="submission" date="2012-02" db="EMBL/GenBank/DDBJ databases">
        <title>Complete genome sequence of Blastococcus saxobsidens strain DD2.</title>
        <authorList>
            <person name="Genoscope."/>
        </authorList>
    </citation>
    <scope>NUCLEOTIDE SEQUENCE [LARGE SCALE GENOMIC DNA]</scope>
    <source>
        <strain evidence="3">DD2</strain>
    </source>
</reference>
<organism evidence="2 3">
    <name type="scientific">Blastococcus saxobsidens (strain DD2)</name>
    <dbReference type="NCBI Taxonomy" id="1146883"/>
    <lineage>
        <taxon>Bacteria</taxon>
        <taxon>Bacillati</taxon>
        <taxon>Actinomycetota</taxon>
        <taxon>Actinomycetes</taxon>
        <taxon>Geodermatophilales</taxon>
        <taxon>Geodermatophilaceae</taxon>
        <taxon>Blastococcus</taxon>
    </lineage>
</organism>
<evidence type="ECO:0000313" key="3">
    <source>
        <dbReference type="Proteomes" id="UP000007517"/>
    </source>
</evidence>
<dbReference type="PANTHER" id="PTHR35004:SF6">
    <property type="entry name" value="TRANSPOSASE"/>
    <property type="match status" value="1"/>
</dbReference>
<evidence type="ECO:0000313" key="2">
    <source>
        <dbReference type="EMBL" id="CCG05211.1"/>
    </source>
</evidence>
<feature type="domain" description="Transposase for insertion sequence element IS21-like C-terminal" evidence="1">
    <location>
        <begin position="31"/>
        <end position="105"/>
    </location>
</feature>
<dbReference type="Proteomes" id="UP000007517">
    <property type="component" value="Chromosome"/>
</dbReference>
<dbReference type="EMBL" id="FO117623">
    <property type="protein sequence ID" value="CCG05211.1"/>
    <property type="molecule type" value="Genomic_DNA"/>
</dbReference>
<dbReference type="AlphaFoldDB" id="H6RNR3"/>
<dbReference type="KEGG" id="bsd:BLASA_4402"/>
<evidence type="ECO:0000259" key="1">
    <source>
        <dbReference type="Pfam" id="PF22483"/>
    </source>
</evidence>
<proteinExistence type="predicted"/>
<dbReference type="HOGENOM" id="CLU_1522336_0_0_11"/>
<name>H6RNR3_BLASD</name>
<dbReference type="PANTHER" id="PTHR35004">
    <property type="entry name" value="TRANSPOSASE RV3428C-RELATED"/>
    <property type="match status" value="1"/>
</dbReference>
<reference evidence="2 3" key="1">
    <citation type="journal article" date="2012" name="J. Bacteriol.">
        <title>Genome Sequence of Blastococcus saxobsidens DD2, a Stone-Inhabiting Bacterium.</title>
        <authorList>
            <person name="Chouaia B."/>
            <person name="Crotti E."/>
            <person name="Brusetti L."/>
            <person name="Daffonchio D."/>
            <person name="Essoussi I."/>
            <person name="Nouioui I."/>
            <person name="Sbissi I."/>
            <person name="Ghodhbane-Gtari F."/>
            <person name="Gtari M."/>
            <person name="Vacherie B."/>
            <person name="Barbe V."/>
            <person name="Medigue C."/>
            <person name="Gury J."/>
            <person name="Pujic P."/>
            <person name="Normand P."/>
        </authorList>
    </citation>
    <scope>NUCLEOTIDE SEQUENCE [LARGE SCALE GENOMIC DNA]</scope>
    <source>
        <strain evidence="2 3">DD2</strain>
    </source>
</reference>
<dbReference type="STRING" id="1146883.BLASA_4402"/>
<dbReference type="InterPro" id="IPR054353">
    <property type="entry name" value="IstA-like_C"/>
</dbReference>
<accession>H6RNR3</accession>
<protein>
    <submittedName>
        <fullName evidence="2">Putative transposase</fullName>
    </submittedName>
</protein>
<sequence length="176" mass="19294">MPIRRGQVHRTHGQVIGVRAEADRAALLPMPQAEYRVTDRFLRRAGKDCLVSFEPSRYSIPATEVTAGMTVELRVGPETVAIHAIGADPRQLTGHRRARHRGDDQIDLAHWEGLPDGHTRAVTLGDPAEQQQPLGDRLEPMPLLLERPDLGVAVARRDPRVYDQAAGLAGTIGRAA</sequence>
<keyword evidence="3" id="KW-1185">Reference proteome</keyword>
<dbReference type="Pfam" id="PF22483">
    <property type="entry name" value="Mu-transpos_C_2"/>
    <property type="match status" value="1"/>
</dbReference>
<gene>
    <name evidence="2" type="ordered locus">BLASA_4402</name>
</gene>